<organism evidence="2 3">
    <name type="scientific">Sphingomonas hankookensis</name>
    <dbReference type="NCBI Taxonomy" id="563996"/>
    <lineage>
        <taxon>Bacteria</taxon>
        <taxon>Pseudomonadati</taxon>
        <taxon>Pseudomonadota</taxon>
        <taxon>Alphaproteobacteria</taxon>
        <taxon>Sphingomonadales</taxon>
        <taxon>Sphingomonadaceae</taxon>
        <taxon>Sphingomonas</taxon>
    </lineage>
</organism>
<keyword evidence="3" id="KW-1185">Reference proteome</keyword>
<keyword evidence="1" id="KW-0812">Transmembrane</keyword>
<evidence type="ECO:0000256" key="1">
    <source>
        <dbReference type="SAM" id="Phobius"/>
    </source>
</evidence>
<keyword evidence="1" id="KW-1133">Transmembrane helix</keyword>
<name>A0ABR5YEV3_9SPHN</name>
<protein>
    <submittedName>
        <fullName evidence="2">Uncharacterized protein</fullName>
    </submittedName>
</protein>
<dbReference type="RefSeq" id="WP_066689408.1">
    <property type="nucleotide sequence ID" value="NZ_CP117025.1"/>
</dbReference>
<comment type="caution">
    <text evidence="2">The sequence shown here is derived from an EMBL/GenBank/DDBJ whole genome shotgun (WGS) entry which is preliminary data.</text>
</comment>
<evidence type="ECO:0000313" key="2">
    <source>
        <dbReference type="EMBL" id="KZE16242.1"/>
    </source>
</evidence>
<evidence type="ECO:0000313" key="3">
    <source>
        <dbReference type="Proteomes" id="UP000076609"/>
    </source>
</evidence>
<sequence length="138" mass="15201">MADSTNDDIGRIYWGYGIGLLALAWFSAPLIRYADAVALARCGVCAFLVILTLERSHRAHSAVVRQVARGAFFGTAAMTVLFAGQLFFAARTMARDNDRRCAVIEGELLRATPRRDDLADMFQAFGCRPQSSAMPRRP</sequence>
<proteinExistence type="predicted"/>
<dbReference type="EMBL" id="LQQO01000008">
    <property type="protein sequence ID" value="KZE16242.1"/>
    <property type="molecule type" value="Genomic_DNA"/>
</dbReference>
<keyword evidence="1" id="KW-0472">Membrane</keyword>
<gene>
    <name evidence="2" type="ORF">AVT10_12130</name>
</gene>
<reference evidence="3" key="1">
    <citation type="submission" date="2016-01" db="EMBL/GenBank/DDBJ databases">
        <title>Draft genome of Chromobacterium sp. F49.</title>
        <authorList>
            <person name="Hong K.W."/>
        </authorList>
    </citation>
    <scope>NUCLEOTIDE SEQUENCE [LARGE SCALE GENOMIC DNA]</scope>
    <source>
        <strain evidence="3">CN3</strain>
    </source>
</reference>
<feature type="transmembrane region" description="Helical" evidence="1">
    <location>
        <begin position="67"/>
        <end position="90"/>
    </location>
</feature>
<feature type="transmembrane region" description="Helical" evidence="1">
    <location>
        <begin position="12"/>
        <end position="31"/>
    </location>
</feature>
<accession>A0ABR5YEV3</accession>
<dbReference type="Proteomes" id="UP000076609">
    <property type="component" value="Unassembled WGS sequence"/>
</dbReference>